<evidence type="ECO:0000313" key="1">
    <source>
        <dbReference type="EMBL" id="EFX70948.1"/>
    </source>
</evidence>
<proteinExistence type="predicted"/>
<name>E9HBE0_DAPPU</name>
<dbReference type="HOGENOM" id="CLU_1391536_0_0_1"/>
<protein>
    <submittedName>
        <fullName evidence="1">Uncharacterized protein</fullName>
    </submittedName>
</protein>
<sequence>MAKWKAIPENPSKGGNESNSHPQMIFVYVHCDQAVYFIEQSCVTSISGVGASSCYKRNSCYLQNHKVQMPPGPYGIWKFTVAICSLASNCADLMQFDQYFCPTIGQKDDRPLNCCCRPAMYDSKVGQQIYVYFGYELISFQSLCARLLAEIFQLLCARLLAGIFSIAMCPAMSRNIFNCYVPGYEPKSLQSLCARL</sequence>
<dbReference type="KEGG" id="dpx:DAPPUDRAFT_112250"/>
<keyword evidence="2" id="KW-1185">Reference proteome</keyword>
<gene>
    <name evidence="1" type="ORF">DAPPUDRAFT_112250</name>
</gene>
<accession>E9HBE0</accession>
<dbReference type="EMBL" id="GL732615">
    <property type="protein sequence ID" value="EFX70948.1"/>
    <property type="molecule type" value="Genomic_DNA"/>
</dbReference>
<dbReference type="Proteomes" id="UP000000305">
    <property type="component" value="Unassembled WGS sequence"/>
</dbReference>
<reference evidence="1 2" key="1">
    <citation type="journal article" date="2011" name="Science">
        <title>The ecoresponsive genome of Daphnia pulex.</title>
        <authorList>
            <person name="Colbourne J.K."/>
            <person name="Pfrender M.E."/>
            <person name="Gilbert D."/>
            <person name="Thomas W.K."/>
            <person name="Tucker A."/>
            <person name="Oakley T.H."/>
            <person name="Tokishita S."/>
            <person name="Aerts A."/>
            <person name="Arnold G.J."/>
            <person name="Basu M.K."/>
            <person name="Bauer D.J."/>
            <person name="Caceres C.E."/>
            <person name="Carmel L."/>
            <person name="Casola C."/>
            <person name="Choi J.H."/>
            <person name="Detter J.C."/>
            <person name="Dong Q."/>
            <person name="Dusheyko S."/>
            <person name="Eads B.D."/>
            <person name="Frohlich T."/>
            <person name="Geiler-Samerotte K.A."/>
            <person name="Gerlach D."/>
            <person name="Hatcher P."/>
            <person name="Jogdeo S."/>
            <person name="Krijgsveld J."/>
            <person name="Kriventseva E.V."/>
            <person name="Kultz D."/>
            <person name="Laforsch C."/>
            <person name="Lindquist E."/>
            <person name="Lopez J."/>
            <person name="Manak J.R."/>
            <person name="Muller J."/>
            <person name="Pangilinan J."/>
            <person name="Patwardhan R.P."/>
            <person name="Pitluck S."/>
            <person name="Pritham E.J."/>
            <person name="Rechtsteiner A."/>
            <person name="Rho M."/>
            <person name="Rogozin I.B."/>
            <person name="Sakarya O."/>
            <person name="Salamov A."/>
            <person name="Schaack S."/>
            <person name="Shapiro H."/>
            <person name="Shiga Y."/>
            <person name="Skalitzky C."/>
            <person name="Smith Z."/>
            <person name="Souvorov A."/>
            <person name="Sung W."/>
            <person name="Tang Z."/>
            <person name="Tsuchiya D."/>
            <person name="Tu H."/>
            <person name="Vos H."/>
            <person name="Wang M."/>
            <person name="Wolf Y.I."/>
            <person name="Yamagata H."/>
            <person name="Yamada T."/>
            <person name="Ye Y."/>
            <person name="Shaw J.R."/>
            <person name="Andrews J."/>
            <person name="Crease T.J."/>
            <person name="Tang H."/>
            <person name="Lucas S.M."/>
            <person name="Robertson H.M."/>
            <person name="Bork P."/>
            <person name="Koonin E.V."/>
            <person name="Zdobnov E.M."/>
            <person name="Grigoriev I.V."/>
            <person name="Lynch M."/>
            <person name="Boore J.L."/>
        </authorList>
    </citation>
    <scope>NUCLEOTIDE SEQUENCE [LARGE SCALE GENOMIC DNA]</scope>
</reference>
<evidence type="ECO:0000313" key="2">
    <source>
        <dbReference type="Proteomes" id="UP000000305"/>
    </source>
</evidence>
<dbReference type="InParanoid" id="E9HBE0"/>
<organism evidence="1 2">
    <name type="scientific">Daphnia pulex</name>
    <name type="common">Water flea</name>
    <dbReference type="NCBI Taxonomy" id="6669"/>
    <lineage>
        <taxon>Eukaryota</taxon>
        <taxon>Metazoa</taxon>
        <taxon>Ecdysozoa</taxon>
        <taxon>Arthropoda</taxon>
        <taxon>Crustacea</taxon>
        <taxon>Branchiopoda</taxon>
        <taxon>Diplostraca</taxon>
        <taxon>Cladocera</taxon>
        <taxon>Anomopoda</taxon>
        <taxon>Daphniidae</taxon>
        <taxon>Daphnia</taxon>
    </lineage>
</organism>
<dbReference type="AlphaFoldDB" id="E9HBE0"/>